<evidence type="ECO:0000313" key="1">
    <source>
        <dbReference type="EMBL" id="SCM82768.1"/>
    </source>
</evidence>
<gene>
    <name evidence="1" type="ORF">KL86SPO_50539</name>
</gene>
<reference evidence="1" key="1">
    <citation type="submission" date="2016-08" db="EMBL/GenBank/DDBJ databases">
        <authorList>
            <person name="Seilhamer J.J."/>
        </authorList>
    </citation>
    <scope>NUCLEOTIDE SEQUENCE</scope>
    <source>
        <strain evidence="1">86</strain>
    </source>
</reference>
<proteinExistence type="predicted"/>
<sequence length="35" mass="3933">MLVHIQCGAVMEIDQEGNHICPKCGKVIKPRISRK</sequence>
<protein>
    <submittedName>
        <fullName evidence="1">Uncharacterized protein</fullName>
    </submittedName>
</protein>
<name>A0A212LZ18_9FIRM</name>
<dbReference type="EMBL" id="FMJE01000005">
    <property type="protein sequence ID" value="SCM82768.1"/>
    <property type="molecule type" value="Genomic_DNA"/>
</dbReference>
<dbReference type="AlphaFoldDB" id="A0A212LZ18"/>
<organism evidence="1">
    <name type="scientific">uncultured Sporomusa sp</name>
    <dbReference type="NCBI Taxonomy" id="307249"/>
    <lineage>
        <taxon>Bacteria</taxon>
        <taxon>Bacillati</taxon>
        <taxon>Bacillota</taxon>
        <taxon>Negativicutes</taxon>
        <taxon>Selenomonadales</taxon>
        <taxon>Sporomusaceae</taxon>
        <taxon>Sporomusa</taxon>
        <taxon>environmental samples</taxon>
    </lineage>
</organism>
<accession>A0A212LZ18</accession>